<dbReference type="SUPFAM" id="SSF48208">
    <property type="entry name" value="Six-hairpin glycosidases"/>
    <property type="match status" value="1"/>
</dbReference>
<evidence type="ECO:0000313" key="4">
    <source>
        <dbReference type="Proteomes" id="UP000253606"/>
    </source>
</evidence>
<dbReference type="GO" id="GO:0005975">
    <property type="term" value="P:carbohydrate metabolic process"/>
    <property type="evidence" value="ECO:0007669"/>
    <property type="project" value="InterPro"/>
</dbReference>
<protein>
    <submittedName>
        <fullName evidence="3">Alpha-1,2-mannosidase</fullName>
    </submittedName>
</protein>
<dbReference type="GO" id="GO:0000224">
    <property type="term" value="F:peptide-N4-(N-acetyl-beta-glucosaminyl)asparagine amidase activity"/>
    <property type="evidence" value="ECO:0007669"/>
    <property type="project" value="TreeGrafter"/>
</dbReference>
<feature type="compositionally biased region" description="Basic and acidic residues" evidence="1">
    <location>
        <begin position="351"/>
        <end position="360"/>
    </location>
</feature>
<dbReference type="KEGG" id="abas:ACPOL_4654"/>
<keyword evidence="4" id="KW-1185">Reference proteome</keyword>
<dbReference type="InterPro" id="IPR012939">
    <property type="entry name" value="Glyco_hydro_92"/>
</dbReference>
<feature type="region of interest" description="Disordered" evidence="1">
    <location>
        <begin position="351"/>
        <end position="370"/>
    </location>
</feature>
<name>A0A2Z5G515_9BACT</name>
<dbReference type="PANTHER" id="PTHR12143">
    <property type="entry name" value="PEPTIDE N-GLYCANASE PNGASE -RELATED"/>
    <property type="match status" value="1"/>
</dbReference>
<feature type="domain" description="Glycosyl hydrolase family 92" evidence="2">
    <location>
        <begin position="1"/>
        <end position="350"/>
    </location>
</feature>
<dbReference type="EMBL" id="CP030840">
    <property type="protein sequence ID" value="AXC13924.1"/>
    <property type="molecule type" value="Genomic_DNA"/>
</dbReference>
<dbReference type="InterPro" id="IPR005887">
    <property type="entry name" value="GH92_a_mannosidase_put"/>
</dbReference>
<evidence type="ECO:0000259" key="2">
    <source>
        <dbReference type="Pfam" id="PF07971"/>
    </source>
</evidence>
<dbReference type="PANTHER" id="PTHR12143:SF39">
    <property type="entry name" value="SECRETED PROTEIN"/>
    <property type="match status" value="1"/>
</dbReference>
<dbReference type="GO" id="GO:0006516">
    <property type="term" value="P:glycoprotein catabolic process"/>
    <property type="evidence" value="ECO:0007669"/>
    <property type="project" value="TreeGrafter"/>
</dbReference>
<dbReference type="Pfam" id="PF07971">
    <property type="entry name" value="Glyco_hydro_92"/>
    <property type="match status" value="1"/>
</dbReference>
<reference evidence="3 4" key="1">
    <citation type="journal article" date="2018" name="Front. Microbiol.">
        <title>Hydrolytic Capabilities as a Key to Environmental Success: Chitinolytic and Cellulolytic Acidobacteria From Acidic Sub-arctic Soils and Boreal Peatlands.</title>
        <authorList>
            <person name="Belova S.E."/>
            <person name="Ravin N.V."/>
            <person name="Pankratov T.A."/>
            <person name="Rakitin A.L."/>
            <person name="Ivanova A.A."/>
            <person name="Beletsky A.V."/>
            <person name="Mardanov A.V."/>
            <person name="Sinninghe Damste J.S."/>
            <person name="Dedysh S.N."/>
        </authorList>
    </citation>
    <scope>NUCLEOTIDE SEQUENCE [LARGE SCALE GENOMIC DNA]</scope>
    <source>
        <strain evidence="3 4">SBC82</strain>
    </source>
</reference>
<dbReference type="InterPro" id="IPR050883">
    <property type="entry name" value="PNGase"/>
</dbReference>
<dbReference type="Proteomes" id="UP000253606">
    <property type="component" value="Chromosome"/>
</dbReference>
<dbReference type="Gene3D" id="1.20.1050.60">
    <property type="entry name" value="alpha-1,2-mannosidase"/>
    <property type="match status" value="1"/>
</dbReference>
<dbReference type="GO" id="GO:0005829">
    <property type="term" value="C:cytosol"/>
    <property type="evidence" value="ECO:0007669"/>
    <property type="project" value="TreeGrafter"/>
</dbReference>
<evidence type="ECO:0000256" key="1">
    <source>
        <dbReference type="SAM" id="MobiDB-lite"/>
    </source>
</evidence>
<evidence type="ECO:0000313" key="3">
    <source>
        <dbReference type="EMBL" id="AXC13924.1"/>
    </source>
</evidence>
<accession>A0A2Z5G515</accession>
<sequence length="370" mass="40714">MAESLVIDAKEGKGLPIWPVANDESTVMVEDPSDLIIANTYAFGAQDFDTKGALATMLHGADNPDTHIRLYAERPGLRDYLKRGYIPEGPLTTGSASITLEDANADFAISQFCRALGQSGCADRFLARSANWRKLFNPNTKYIRARDQSGVFLSGFSPDKTTGFVEGNAAQYTWMVPYDLPAVIQSLGGPDAANARLDDYFSKYGEWTGSGYTPHFFISNEPSFGNPWIYNWTGHPWQTQKVVRKTRDELFTDTAGGLPGNDDLGATSAWVVFGYLGIYPAIPGVGGFTLSTPIFPTVNLSLGEHDLLISADVAPNRTYIESVWLDGVAISNWWVGWEQLKRAKELHYGLRDEPNSDSGERPPSFPPQPR</sequence>
<proteinExistence type="predicted"/>
<dbReference type="Gene3D" id="1.20.1610.10">
    <property type="entry name" value="alpha-1,2-mannosidases domains"/>
    <property type="match status" value="1"/>
</dbReference>
<dbReference type="NCBIfam" id="TIGR01180">
    <property type="entry name" value="aman2_put"/>
    <property type="match status" value="1"/>
</dbReference>
<organism evidence="3 4">
    <name type="scientific">Acidisarcina polymorpha</name>
    <dbReference type="NCBI Taxonomy" id="2211140"/>
    <lineage>
        <taxon>Bacteria</taxon>
        <taxon>Pseudomonadati</taxon>
        <taxon>Acidobacteriota</taxon>
        <taxon>Terriglobia</taxon>
        <taxon>Terriglobales</taxon>
        <taxon>Acidobacteriaceae</taxon>
        <taxon>Acidisarcina</taxon>
    </lineage>
</organism>
<dbReference type="AlphaFoldDB" id="A0A2Z5G515"/>
<dbReference type="InterPro" id="IPR008928">
    <property type="entry name" value="6-hairpin_glycosidase_sf"/>
</dbReference>
<gene>
    <name evidence="3" type="ORF">ACPOL_4654</name>
</gene>